<comment type="caution">
    <text evidence="1">The sequence shown here is derived from an EMBL/GenBank/DDBJ whole genome shotgun (WGS) entry which is preliminary data.</text>
</comment>
<evidence type="ECO:0000313" key="2">
    <source>
        <dbReference type="Proteomes" id="UP000588604"/>
    </source>
</evidence>
<name>A0A841MRJ3_9BACT</name>
<reference evidence="1 2" key="1">
    <citation type="submission" date="2020-08" db="EMBL/GenBank/DDBJ databases">
        <title>Genomic Encyclopedia of Type Strains, Phase IV (KMG-IV): sequencing the most valuable type-strain genomes for metagenomic binning, comparative biology and taxonomic classification.</title>
        <authorList>
            <person name="Goeker M."/>
        </authorList>
    </citation>
    <scope>NUCLEOTIDE SEQUENCE [LARGE SCALE GENOMIC DNA]</scope>
    <source>
        <strain evidence="1 2">DSM 102044</strain>
    </source>
</reference>
<keyword evidence="2" id="KW-1185">Reference proteome</keyword>
<dbReference type="EMBL" id="JACIJO010000003">
    <property type="protein sequence ID" value="MBB6327284.1"/>
    <property type="molecule type" value="Genomic_DNA"/>
</dbReference>
<sequence>METKNIHFNRFQLPPQILKEFHSKSLSSGFDPSVNSNPHSSIYDSPSLITVNLNLVLKWLLDHPIPRELEKDPCSVPVLLYVPNFSLDHVLFFYDGSSSSVTLIDQFLKLFGQLISQSKATIISPSFIPKSRQKEEEEVIQKISAATHETSFIKLNFSKVGDFWSYAVHHNCNLLVISKLYQSDLSKILFNFYNQGVWDENLSFYLSL</sequence>
<dbReference type="Proteomes" id="UP000588604">
    <property type="component" value="Unassembled WGS sequence"/>
</dbReference>
<protein>
    <submittedName>
        <fullName evidence="1">Uncharacterized protein</fullName>
    </submittedName>
</protein>
<organism evidence="1 2">
    <name type="scientific">Algoriphagus iocasae</name>
    <dbReference type="NCBI Taxonomy" id="1836499"/>
    <lineage>
        <taxon>Bacteria</taxon>
        <taxon>Pseudomonadati</taxon>
        <taxon>Bacteroidota</taxon>
        <taxon>Cytophagia</taxon>
        <taxon>Cytophagales</taxon>
        <taxon>Cyclobacteriaceae</taxon>
        <taxon>Algoriphagus</taxon>
    </lineage>
</organism>
<evidence type="ECO:0000313" key="1">
    <source>
        <dbReference type="EMBL" id="MBB6327284.1"/>
    </source>
</evidence>
<proteinExistence type="predicted"/>
<accession>A0A841MRJ3</accession>
<dbReference type="AlphaFoldDB" id="A0A841MRJ3"/>
<gene>
    <name evidence="1" type="ORF">FHS59_002927</name>
</gene>
<dbReference type="RefSeq" id="WP_184497492.1">
    <property type="nucleotide sequence ID" value="NZ_JACIJO010000003.1"/>
</dbReference>